<feature type="coiled-coil region" evidence="1">
    <location>
        <begin position="309"/>
        <end position="336"/>
    </location>
</feature>
<dbReference type="OMA" id="ESANDRF"/>
<evidence type="ECO:0000256" key="2">
    <source>
        <dbReference type="SAM" id="MobiDB-lite"/>
    </source>
</evidence>
<evidence type="ECO:0000313" key="3">
    <source>
        <dbReference type="EMBL" id="GAP87914.1"/>
    </source>
</evidence>
<evidence type="ECO:0000313" key="4">
    <source>
        <dbReference type="Proteomes" id="UP000054516"/>
    </source>
</evidence>
<keyword evidence="1" id="KW-0175">Coiled coil</keyword>
<keyword evidence="4" id="KW-1185">Reference proteome</keyword>
<reference evidence="3" key="1">
    <citation type="submission" date="2016-03" db="EMBL/GenBank/DDBJ databases">
        <title>Draft genome sequence of Rosellinia necatrix.</title>
        <authorList>
            <person name="Kanematsu S."/>
        </authorList>
    </citation>
    <scope>NUCLEOTIDE SEQUENCE [LARGE SCALE GENOMIC DNA]</scope>
    <source>
        <strain evidence="3">W97</strain>
    </source>
</reference>
<feature type="region of interest" description="Disordered" evidence="2">
    <location>
        <begin position="436"/>
        <end position="465"/>
    </location>
</feature>
<sequence length="496" mass="55025">MPAFVDWNSLLFGSSPEVASRDRGASHPELDASPPEGPGSSDAPSAGVVANTAFPAEQGEPETESESESESVKERKGREENWRTESESAVPAIAIPESGILESAVPESIAPPSTVPHRLLHWNPVPESANDRFTVGAILVGTLLFWLWTGRRRRSSAASRRSADGDEVLSATKKDFTQRTEALESKLDQVLKRQAEVLEERFQQVLSEQSDAVEEHVRKSLNKRVETLEVRIKLDQAALNDVHRALSERMEAFEGFVRTIDSKNLDQEANSIAQLTLSQRLDAVEEGFRNVENKARSSSQRIEALDDSVRVIDSRAKALSQRVEAAEDNLNTTDAQVTLLTHDVTRGSSVIEKLQRQVKMLPDAEKFKGLSRTWEAKVKKLEAKLEETEKALEEHLAEPPPVLTWSHIESIEIEPSGPLYTRPYALSFDGSVISPSSSVRSYSTNDSHARTYSTISSSPATPMTPERRRIDTAGFRETTFSSRQKFLAHRTDSWSG</sequence>
<feature type="region of interest" description="Disordered" evidence="2">
    <location>
        <begin position="1"/>
        <end position="95"/>
    </location>
</feature>
<proteinExistence type="predicted"/>
<feature type="compositionally biased region" description="Acidic residues" evidence="2">
    <location>
        <begin position="59"/>
        <end position="69"/>
    </location>
</feature>
<dbReference type="AlphaFoldDB" id="A0A1W2TID5"/>
<dbReference type="OrthoDB" id="4735097at2759"/>
<protein>
    <submittedName>
        <fullName evidence="3">Putative s-layer protein</fullName>
    </submittedName>
</protein>
<name>A0A1W2TID5_ROSNE</name>
<dbReference type="Gene3D" id="1.20.5.170">
    <property type="match status" value="1"/>
</dbReference>
<dbReference type="STRING" id="77044.A0A1W2TID5"/>
<feature type="compositionally biased region" description="Basic and acidic residues" evidence="2">
    <location>
        <begin position="70"/>
        <end position="86"/>
    </location>
</feature>
<evidence type="ECO:0000256" key="1">
    <source>
        <dbReference type="SAM" id="Coils"/>
    </source>
</evidence>
<dbReference type="EMBL" id="DF977461">
    <property type="protein sequence ID" value="GAP87914.1"/>
    <property type="molecule type" value="Genomic_DNA"/>
</dbReference>
<gene>
    <name evidence="3" type="ORF">SAMD00023353_1600880</name>
</gene>
<feature type="compositionally biased region" description="Basic and acidic residues" evidence="2">
    <location>
        <begin position="19"/>
        <end position="30"/>
    </location>
</feature>
<feature type="coiled-coil region" evidence="1">
    <location>
        <begin position="371"/>
        <end position="398"/>
    </location>
</feature>
<accession>A0A1W2TID5</accession>
<feature type="compositionally biased region" description="Polar residues" evidence="2">
    <location>
        <begin position="444"/>
        <end position="461"/>
    </location>
</feature>
<organism evidence="3">
    <name type="scientific">Rosellinia necatrix</name>
    <name type="common">White root-rot fungus</name>
    <dbReference type="NCBI Taxonomy" id="77044"/>
    <lineage>
        <taxon>Eukaryota</taxon>
        <taxon>Fungi</taxon>
        <taxon>Dikarya</taxon>
        <taxon>Ascomycota</taxon>
        <taxon>Pezizomycotina</taxon>
        <taxon>Sordariomycetes</taxon>
        <taxon>Xylariomycetidae</taxon>
        <taxon>Xylariales</taxon>
        <taxon>Xylariaceae</taxon>
        <taxon>Rosellinia</taxon>
    </lineage>
</organism>
<dbReference type="Proteomes" id="UP000054516">
    <property type="component" value="Unassembled WGS sequence"/>
</dbReference>